<evidence type="ECO:0000256" key="1">
    <source>
        <dbReference type="ARBA" id="ARBA00004141"/>
    </source>
</evidence>
<gene>
    <name evidence="5" type="ORF">GCM10022226_82790</name>
</gene>
<keyword evidence="3" id="KW-1133">Transmembrane helix</keyword>
<dbReference type="Gene3D" id="1.10.357.140">
    <property type="entry name" value="UbiA prenyltransferase"/>
    <property type="match status" value="1"/>
</dbReference>
<evidence type="ECO:0000313" key="5">
    <source>
        <dbReference type="EMBL" id="GAA3846621.1"/>
    </source>
</evidence>
<dbReference type="NCBIfam" id="NF045897">
    <property type="entry name" value="SCO3242_trans"/>
    <property type="match status" value="1"/>
</dbReference>
<dbReference type="EMBL" id="BAAAZR010000063">
    <property type="protein sequence ID" value="GAA3846621.1"/>
    <property type="molecule type" value="Genomic_DNA"/>
</dbReference>
<evidence type="ECO:0000313" key="6">
    <source>
        <dbReference type="Proteomes" id="UP001500888"/>
    </source>
</evidence>
<dbReference type="Proteomes" id="UP001500888">
    <property type="component" value="Unassembled WGS sequence"/>
</dbReference>
<proteinExistence type="predicted"/>
<dbReference type="PANTHER" id="PTHR42723:SF1">
    <property type="entry name" value="CHLOROPHYLL SYNTHASE, CHLOROPLASTIC"/>
    <property type="match status" value="1"/>
</dbReference>
<dbReference type="PANTHER" id="PTHR42723">
    <property type="entry name" value="CHLOROPHYLL SYNTHASE"/>
    <property type="match status" value="1"/>
</dbReference>
<comment type="subcellular location">
    <subcellularLocation>
        <location evidence="1">Membrane</location>
        <topology evidence="1">Multi-pass membrane protein</topology>
    </subcellularLocation>
</comment>
<organism evidence="5 6">
    <name type="scientific">Sphaerisporangium flaviroseum</name>
    <dbReference type="NCBI Taxonomy" id="509199"/>
    <lineage>
        <taxon>Bacteria</taxon>
        <taxon>Bacillati</taxon>
        <taxon>Actinomycetota</taxon>
        <taxon>Actinomycetes</taxon>
        <taxon>Streptosporangiales</taxon>
        <taxon>Streptosporangiaceae</taxon>
        <taxon>Sphaerisporangium</taxon>
    </lineage>
</organism>
<protein>
    <submittedName>
        <fullName evidence="5">UbiA family prenyltransferase</fullName>
    </submittedName>
</protein>
<accession>A0ABP7JKK2</accession>
<dbReference type="InterPro" id="IPR044878">
    <property type="entry name" value="UbiA_sf"/>
</dbReference>
<evidence type="ECO:0000256" key="2">
    <source>
        <dbReference type="ARBA" id="ARBA00022692"/>
    </source>
</evidence>
<name>A0ABP7JKK2_9ACTN</name>
<dbReference type="Pfam" id="PF01040">
    <property type="entry name" value="UbiA"/>
    <property type="match status" value="1"/>
</dbReference>
<evidence type="ECO:0000256" key="3">
    <source>
        <dbReference type="ARBA" id="ARBA00022989"/>
    </source>
</evidence>
<evidence type="ECO:0000256" key="4">
    <source>
        <dbReference type="ARBA" id="ARBA00023136"/>
    </source>
</evidence>
<dbReference type="RefSeq" id="WP_344953736.1">
    <property type="nucleotide sequence ID" value="NZ_BAAAZR010000063.1"/>
</dbReference>
<keyword evidence="6" id="KW-1185">Reference proteome</keyword>
<sequence>MTMDLATLAELVRAPAALTVPGDTAAGGAVRPGLALSSVCLYWAGMALNDYADRHLDAEERPERPIPSGRVRPGQALGLAAGLTAAGLAAAALAGGRQALGVATGLAAVVWAYDLALKDTAAGPLAMAAARGLDVALGGASLTPAGTVPGGGKGGLHAAGAVPAEGKGRLHAAGAVAAEGKGRLLAAGAVAAHTYGVTVLSRGEVGGGSTARSATALGATALAAGLAATHISGAGAPARKLAGFGLVAAYAGLVGRAQLAAARDHDAGRTRAAVGQSILGVLPLQAALTAGRGHLAMAAALTAAHPLARKLSRKVSPT</sequence>
<dbReference type="InterPro" id="IPR000537">
    <property type="entry name" value="UbiA_prenyltransferase"/>
</dbReference>
<dbReference type="InterPro" id="IPR050475">
    <property type="entry name" value="Prenyltransferase_related"/>
</dbReference>
<reference evidence="6" key="1">
    <citation type="journal article" date="2019" name="Int. J. Syst. Evol. Microbiol.">
        <title>The Global Catalogue of Microorganisms (GCM) 10K type strain sequencing project: providing services to taxonomists for standard genome sequencing and annotation.</title>
        <authorList>
            <consortium name="The Broad Institute Genomics Platform"/>
            <consortium name="The Broad Institute Genome Sequencing Center for Infectious Disease"/>
            <person name="Wu L."/>
            <person name="Ma J."/>
        </authorList>
    </citation>
    <scope>NUCLEOTIDE SEQUENCE [LARGE SCALE GENOMIC DNA]</scope>
    <source>
        <strain evidence="6">JCM 16908</strain>
    </source>
</reference>
<keyword evidence="4" id="KW-0472">Membrane</keyword>
<keyword evidence="2" id="KW-0812">Transmembrane</keyword>
<comment type="caution">
    <text evidence="5">The sequence shown here is derived from an EMBL/GenBank/DDBJ whole genome shotgun (WGS) entry which is preliminary data.</text>
</comment>